<dbReference type="PANTHER" id="PTHR30272">
    <property type="entry name" value="3-HYDROXYACYL-[ACYL-CARRIER-PROTEIN] DEHYDRATASE"/>
    <property type="match status" value="1"/>
</dbReference>
<organism evidence="2">
    <name type="scientific">hydrothermal vent metagenome</name>
    <dbReference type="NCBI Taxonomy" id="652676"/>
    <lineage>
        <taxon>unclassified sequences</taxon>
        <taxon>metagenomes</taxon>
        <taxon>ecological metagenomes</taxon>
    </lineage>
</organism>
<accession>A0A3B0UUT3</accession>
<dbReference type="SUPFAM" id="SSF54637">
    <property type="entry name" value="Thioesterase/thiol ester dehydrase-isomerase"/>
    <property type="match status" value="1"/>
</dbReference>
<dbReference type="EC" id="4.2.1.59" evidence="2"/>
<evidence type="ECO:0000313" key="2">
    <source>
        <dbReference type="EMBL" id="VAW34808.1"/>
    </source>
</evidence>
<dbReference type="CDD" id="cd01288">
    <property type="entry name" value="FabZ"/>
    <property type="match status" value="1"/>
</dbReference>
<dbReference type="InterPro" id="IPR029069">
    <property type="entry name" value="HotDog_dom_sf"/>
</dbReference>
<reference evidence="2" key="1">
    <citation type="submission" date="2018-06" db="EMBL/GenBank/DDBJ databases">
        <authorList>
            <person name="Zhirakovskaya E."/>
        </authorList>
    </citation>
    <scope>NUCLEOTIDE SEQUENCE</scope>
</reference>
<dbReference type="PANTHER" id="PTHR30272:SF1">
    <property type="entry name" value="3-HYDROXYACYL-[ACYL-CARRIER-PROTEIN] DEHYDRATASE"/>
    <property type="match status" value="1"/>
</dbReference>
<dbReference type="GO" id="GO:0019171">
    <property type="term" value="F:(3R)-hydroxyacyl-[acyl-carrier-protein] dehydratase activity"/>
    <property type="evidence" value="ECO:0007669"/>
    <property type="project" value="UniProtKB-EC"/>
</dbReference>
<dbReference type="Gene3D" id="3.10.129.10">
    <property type="entry name" value="Hotdog Thioesterase"/>
    <property type="match status" value="1"/>
</dbReference>
<keyword evidence="1 2" id="KW-0456">Lyase</keyword>
<dbReference type="EMBL" id="UOEY01000010">
    <property type="protein sequence ID" value="VAW34808.1"/>
    <property type="molecule type" value="Genomic_DNA"/>
</dbReference>
<dbReference type="AlphaFoldDB" id="A0A3B0UUT3"/>
<name>A0A3B0UUT3_9ZZZZ</name>
<gene>
    <name evidence="2" type="ORF">MNBD_DELTA04-671</name>
</gene>
<dbReference type="InterPro" id="IPR013114">
    <property type="entry name" value="FabA_FabZ"/>
</dbReference>
<protein>
    <submittedName>
        <fullName evidence="2">3-hydroxyacyl-[acyl-carrier-protein] dehydratase, FabZ form</fullName>
        <ecNumber evidence="2">4.2.1.59</ecNumber>
    </submittedName>
</protein>
<evidence type="ECO:0000256" key="1">
    <source>
        <dbReference type="ARBA" id="ARBA00023239"/>
    </source>
</evidence>
<dbReference type="Pfam" id="PF07977">
    <property type="entry name" value="FabA"/>
    <property type="match status" value="1"/>
</dbReference>
<sequence length="158" mass="17659">MEDFQAETFITDRIPHRPPFLWLDRVLDMTADSIRAEKTIPPDLDIFQGHYPDYPLMPGVLLCESVFQAGALLIGHLQDGATEPPERRTGGMPVLARILGAKFKREVRPGDTIELHVRLKERLGPAWILKGSVRVHGLVAVQVEFSCTMKATGQVTMT</sequence>
<proteinExistence type="predicted"/>